<dbReference type="VEuPathDB" id="FungiDB:PYU1_G005802"/>
<dbReference type="EnsemblProtists" id="PYU1_T005814">
    <property type="protein sequence ID" value="PYU1_T005814"/>
    <property type="gene ID" value="PYU1_G005802"/>
</dbReference>
<sequence>MPVLPDDLNPYLMSRAWIASYKAHLQSVQKKILQKPKKKKLKTNGGSQDKSAQETADSSETGDTVWQASLNEDITCVHGNLFLKKKKYRVVPASTWIFPLTLRSKSGLPNHAHNVKLTKQRVKNLSKSSARVETMY</sequence>
<evidence type="ECO:0000313" key="2">
    <source>
        <dbReference type="EnsemblProtists" id="PYU1_T005814"/>
    </source>
</evidence>
<dbReference type="AlphaFoldDB" id="K3WLH2"/>
<reference evidence="3" key="2">
    <citation type="submission" date="2010-04" db="EMBL/GenBank/DDBJ databases">
        <authorList>
            <person name="Buell R."/>
            <person name="Hamilton J."/>
            <person name="Hostetler J."/>
        </authorList>
    </citation>
    <scope>NUCLEOTIDE SEQUENCE [LARGE SCALE GENOMIC DNA]</scope>
    <source>
        <strain evidence="3">DAOM:BR144</strain>
    </source>
</reference>
<feature type="compositionally biased region" description="Polar residues" evidence="1">
    <location>
        <begin position="44"/>
        <end position="62"/>
    </location>
</feature>
<dbReference type="eggNOG" id="KOG1863">
    <property type="taxonomic scope" value="Eukaryota"/>
</dbReference>
<reference evidence="3" key="1">
    <citation type="journal article" date="2010" name="Genome Biol.">
        <title>Genome sequence of the necrotrophic plant pathogen Pythium ultimum reveals original pathogenicity mechanisms and effector repertoire.</title>
        <authorList>
            <person name="Levesque C.A."/>
            <person name="Brouwer H."/>
            <person name="Cano L."/>
            <person name="Hamilton J.P."/>
            <person name="Holt C."/>
            <person name="Huitema E."/>
            <person name="Raffaele S."/>
            <person name="Robideau G.P."/>
            <person name="Thines M."/>
            <person name="Win J."/>
            <person name="Zerillo M.M."/>
            <person name="Beakes G.W."/>
            <person name="Boore J.L."/>
            <person name="Busam D."/>
            <person name="Dumas B."/>
            <person name="Ferriera S."/>
            <person name="Fuerstenberg S.I."/>
            <person name="Gachon C.M."/>
            <person name="Gaulin E."/>
            <person name="Govers F."/>
            <person name="Grenville-Briggs L."/>
            <person name="Horner N."/>
            <person name="Hostetler J."/>
            <person name="Jiang R.H."/>
            <person name="Johnson J."/>
            <person name="Krajaejun T."/>
            <person name="Lin H."/>
            <person name="Meijer H.J."/>
            <person name="Moore B."/>
            <person name="Morris P."/>
            <person name="Phuntmart V."/>
            <person name="Puiu D."/>
            <person name="Shetty J."/>
            <person name="Stajich J.E."/>
            <person name="Tripathy S."/>
            <person name="Wawra S."/>
            <person name="van West P."/>
            <person name="Whitty B.R."/>
            <person name="Coutinho P.M."/>
            <person name="Henrissat B."/>
            <person name="Martin F."/>
            <person name="Thomas P.D."/>
            <person name="Tyler B.M."/>
            <person name="De Vries R.P."/>
            <person name="Kamoun S."/>
            <person name="Yandell M."/>
            <person name="Tisserat N."/>
            <person name="Buell C.R."/>
        </authorList>
    </citation>
    <scope>NUCLEOTIDE SEQUENCE</scope>
    <source>
        <strain evidence="3">DAOM:BR144</strain>
    </source>
</reference>
<dbReference type="Proteomes" id="UP000019132">
    <property type="component" value="Unassembled WGS sequence"/>
</dbReference>
<evidence type="ECO:0000313" key="3">
    <source>
        <dbReference type="Proteomes" id="UP000019132"/>
    </source>
</evidence>
<evidence type="ECO:0000256" key="1">
    <source>
        <dbReference type="SAM" id="MobiDB-lite"/>
    </source>
</evidence>
<dbReference type="HOGENOM" id="CLU_1879575_0_0_1"/>
<name>K3WLH2_GLOUD</name>
<feature type="region of interest" description="Disordered" evidence="1">
    <location>
        <begin position="32"/>
        <end position="62"/>
    </location>
</feature>
<dbReference type="EMBL" id="GL376573">
    <property type="status" value="NOT_ANNOTATED_CDS"/>
    <property type="molecule type" value="Genomic_DNA"/>
</dbReference>
<organism evidence="2 3">
    <name type="scientific">Globisporangium ultimum (strain ATCC 200006 / CBS 805.95 / DAOM BR144)</name>
    <name type="common">Pythium ultimum</name>
    <dbReference type="NCBI Taxonomy" id="431595"/>
    <lineage>
        <taxon>Eukaryota</taxon>
        <taxon>Sar</taxon>
        <taxon>Stramenopiles</taxon>
        <taxon>Oomycota</taxon>
        <taxon>Peronosporomycetes</taxon>
        <taxon>Pythiales</taxon>
        <taxon>Pythiaceae</taxon>
        <taxon>Globisporangium</taxon>
    </lineage>
</organism>
<keyword evidence="3" id="KW-1185">Reference proteome</keyword>
<proteinExistence type="predicted"/>
<accession>K3WLH2</accession>
<feature type="compositionally biased region" description="Basic residues" evidence="1">
    <location>
        <begin position="32"/>
        <end position="42"/>
    </location>
</feature>
<protein>
    <submittedName>
        <fullName evidence="2">Uncharacterized protein</fullName>
    </submittedName>
</protein>
<reference evidence="2" key="3">
    <citation type="submission" date="2015-02" db="UniProtKB">
        <authorList>
            <consortium name="EnsemblProtists"/>
        </authorList>
    </citation>
    <scope>IDENTIFICATION</scope>
    <source>
        <strain evidence="2">DAOM BR144</strain>
    </source>
</reference>
<dbReference type="InParanoid" id="K3WLH2"/>
<dbReference type="STRING" id="431595.K3WLH2"/>